<dbReference type="InterPro" id="IPR012675">
    <property type="entry name" value="Beta-grasp_dom_sf"/>
</dbReference>
<dbReference type="Pfam" id="PF00111">
    <property type="entry name" value="Fer2"/>
    <property type="match status" value="1"/>
</dbReference>
<keyword evidence="3" id="KW-0001">2Fe-2S</keyword>
<dbReference type="Proteomes" id="UP001335729">
    <property type="component" value="Unassembled WGS sequence"/>
</dbReference>
<feature type="domain" description="2Fe-2S ferredoxin-type" evidence="8">
    <location>
        <begin position="295"/>
        <end position="379"/>
    </location>
</feature>
<dbReference type="PROSITE" id="PS51085">
    <property type="entry name" value="2FE2S_FER_2"/>
    <property type="match status" value="1"/>
</dbReference>
<evidence type="ECO:0000313" key="10">
    <source>
        <dbReference type="EMBL" id="MEE4025773.1"/>
    </source>
</evidence>
<dbReference type="InterPro" id="IPR050415">
    <property type="entry name" value="MRET"/>
</dbReference>
<dbReference type="EC" id="1.-.-.-" evidence="10"/>
<dbReference type="InterPro" id="IPR017927">
    <property type="entry name" value="FAD-bd_FR_type"/>
</dbReference>
<dbReference type="Pfam" id="PF00970">
    <property type="entry name" value="FAD_binding_6"/>
    <property type="match status" value="1"/>
</dbReference>
<dbReference type="Gene3D" id="2.40.30.10">
    <property type="entry name" value="Translation factors"/>
    <property type="match status" value="1"/>
</dbReference>
<dbReference type="SUPFAM" id="SSF63380">
    <property type="entry name" value="Riboflavin synthase domain-like"/>
    <property type="match status" value="1"/>
</dbReference>
<dbReference type="Gene3D" id="3.10.20.30">
    <property type="match status" value="1"/>
</dbReference>
<dbReference type="SUPFAM" id="SSF52343">
    <property type="entry name" value="Ferredoxin reductase-like, C-terminal NADP-linked domain"/>
    <property type="match status" value="1"/>
</dbReference>
<sequence>MSTVSGPPSAPPTTAPPHLYGRWRRDPILTVGGVIAKAWWPFWRPLSPIRRTDDVLGTITLQIIDRQVVAADENVVALTLAAPDGSPLPRWHPGAHLDVILPSGRMREYSLCGDPADRHTYRIAVRRIPDGGGGSMEIHDELRVGDHIPIKGPRNAFPFAVPGHGSPATTIRFIAAGIGITPILPMLHTAERFGVDWSMIYTGRSLESIPFRHEVTAYGDKVAIRTDDRDGLPSMEALLGATDPATGRAPSGLAVYSCGPIPLLESLRRHLADRPDIELHYERFSPPPVRDGRPFTVTLASSGRQVRVGADESALSAIRRAMPSVPYSCRQGFCGTCKVRALVGEVDHRDTILTDAERAAGAYLTCVSRGRDDHLTLDL</sequence>
<dbReference type="PANTHER" id="PTHR47354:SF1">
    <property type="entry name" value="CARNITINE MONOOXYGENASE REDUCTASE SUBUNIT"/>
    <property type="match status" value="1"/>
</dbReference>
<accession>A0ABU7MZL1</accession>
<organism evidence="10 11">
    <name type="scientific">Gordonia prachuapensis</name>
    <dbReference type="NCBI Taxonomy" id="3115651"/>
    <lineage>
        <taxon>Bacteria</taxon>
        <taxon>Bacillati</taxon>
        <taxon>Actinomycetota</taxon>
        <taxon>Actinomycetes</taxon>
        <taxon>Mycobacteriales</taxon>
        <taxon>Gordoniaceae</taxon>
        <taxon>Gordonia</taxon>
    </lineage>
</organism>
<evidence type="ECO:0000259" key="8">
    <source>
        <dbReference type="PROSITE" id="PS51085"/>
    </source>
</evidence>
<dbReference type="PROSITE" id="PS00197">
    <property type="entry name" value="2FE2S_FER_1"/>
    <property type="match status" value="1"/>
</dbReference>
<evidence type="ECO:0000256" key="1">
    <source>
        <dbReference type="ARBA" id="ARBA00001974"/>
    </source>
</evidence>
<comment type="cofactor">
    <cofactor evidence="1">
        <name>FAD</name>
        <dbReference type="ChEBI" id="CHEBI:57692"/>
    </cofactor>
</comment>
<keyword evidence="7" id="KW-0411">Iron-sulfur</keyword>
<keyword evidence="4" id="KW-0479">Metal-binding</keyword>
<dbReference type="CDD" id="cd00207">
    <property type="entry name" value="fer2"/>
    <property type="match status" value="1"/>
</dbReference>
<feature type="domain" description="FAD-binding FR-type" evidence="9">
    <location>
        <begin position="56"/>
        <end position="160"/>
    </location>
</feature>
<keyword evidence="2" id="KW-0285">Flavoprotein</keyword>
<evidence type="ECO:0000256" key="3">
    <source>
        <dbReference type="ARBA" id="ARBA00022714"/>
    </source>
</evidence>
<comment type="caution">
    <text evidence="10">The sequence shown here is derived from an EMBL/GenBank/DDBJ whole genome shotgun (WGS) entry which is preliminary data.</text>
</comment>
<dbReference type="EMBL" id="JAZDUE010000024">
    <property type="protein sequence ID" value="MEE4025773.1"/>
    <property type="molecule type" value="Genomic_DNA"/>
</dbReference>
<dbReference type="InterPro" id="IPR006058">
    <property type="entry name" value="2Fe2S_fd_BS"/>
</dbReference>
<protein>
    <submittedName>
        <fullName evidence="10">PDR/VanB family oxidoreductase</fullName>
        <ecNumber evidence="10">1.-.-.-</ecNumber>
    </submittedName>
</protein>
<dbReference type="InterPro" id="IPR039261">
    <property type="entry name" value="FNR_nucleotide-bd"/>
</dbReference>
<name>A0ABU7MZL1_9ACTN</name>
<evidence type="ECO:0000256" key="4">
    <source>
        <dbReference type="ARBA" id="ARBA00022723"/>
    </source>
</evidence>
<dbReference type="RefSeq" id="WP_330507178.1">
    <property type="nucleotide sequence ID" value="NZ_JAZDUE010000024.1"/>
</dbReference>
<keyword evidence="11" id="KW-1185">Reference proteome</keyword>
<dbReference type="GO" id="GO:0016491">
    <property type="term" value="F:oxidoreductase activity"/>
    <property type="evidence" value="ECO:0007669"/>
    <property type="project" value="UniProtKB-KW"/>
</dbReference>
<dbReference type="PRINTS" id="PR00409">
    <property type="entry name" value="PHDIOXRDTASE"/>
</dbReference>
<keyword evidence="5 10" id="KW-0560">Oxidoreductase</keyword>
<gene>
    <name evidence="10" type="ORF">V1Y59_22005</name>
</gene>
<dbReference type="Gene3D" id="3.40.50.80">
    <property type="entry name" value="Nucleotide-binding domain of ferredoxin-NADP reductase (FNR) module"/>
    <property type="match status" value="1"/>
</dbReference>
<dbReference type="PANTHER" id="PTHR47354">
    <property type="entry name" value="NADH OXIDOREDUCTASE HCR"/>
    <property type="match status" value="1"/>
</dbReference>
<evidence type="ECO:0000256" key="6">
    <source>
        <dbReference type="ARBA" id="ARBA00023004"/>
    </source>
</evidence>
<evidence type="ECO:0000256" key="5">
    <source>
        <dbReference type="ARBA" id="ARBA00023002"/>
    </source>
</evidence>
<evidence type="ECO:0000259" key="9">
    <source>
        <dbReference type="PROSITE" id="PS51384"/>
    </source>
</evidence>
<reference evidence="10 11" key="1">
    <citation type="submission" date="2024-01" db="EMBL/GenBank/DDBJ databases">
        <title>Draft genome sequence of Gordonia sp. PKS22-38.</title>
        <authorList>
            <person name="Suphannarot A."/>
            <person name="Mingma R."/>
        </authorList>
    </citation>
    <scope>NUCLEOTIDE SEQUENCE [LARGE SCALE GENOMIC DNA]</scope>
    <source>
        <strain evidence="10 11">PKS22-38</strain>
    </source>
</reference>
<evidence type="ECO:0000256" key="7">
    <source>
        <dbReference type="ARBA" id="ARBA00023014"/>
    </source>
</evidence>
<dbReference type="CDD" id="cd06185">
    <property type="entry name" value="PDR_like"/>
    <property type="match status" value="1"/>
</dbReference>
<keyword evidence="6" id="KW-0408">Iron</keyword>
<evidence type="ECO:0000313" key="11">
    <source>
        <dbReference type="Proteomes" id="UP001335729"/>
    </source>
</evidence>
<dbReference type="PROSITE" id="PS51384">
    <property type="entry name" value="FAD_FR"/>
    <property type="match status" value="1"/>
</dbReference>
<dbReference type="InterPro" id="IPR001041">
    <property type="entry name" value="2Fe-2S_ferredoxin-type"/>
</dbReference>
<dbReference type="InterPro" id="IPR017938">
    <property type="entry name" value="Riboflavin_synthase-like_b-brl"/>
</dbReference>
<proteinExistence type="predicted"/>
<dbReference type="InterPro" id="IPR036010">
    <property type="entry name" value="2Fe-2S_ferredoxin-like_sf"/>
</dbReference>
<dbReference type="InterPro" id="IPR008333">
    <property type="entry name" value="Cbr1-like_FAD-bd_dom"/>
</dbReference>
<dbReference type="SUPFAM" id="SSF54292">
    <property type="entry name" value="2Fe-2S ferredoxin-like"/>
    <property type="match status" value="1"/>
</dbReference>
<evidence type="ECO:0000256" key="2">
    <source>
        <dbReference type="ARBA" id="ARBA00022630"/>
    </source>
</evidence>